<feature type="region of interest" description="Disordered" evidence="1">
    <location>
        <begin position="317"/>
        <end position="382"/>
    </location>
</feature>
<keyword evidence="3" id="KW-1185">Reference proteome</keyword>
<evidence type="ECO:0000313" key="3">
    <source>
        <dbReference type="Proteomes" id="UP001219525"/>
    </source>
</evidence>
<feature type="compositionally biased region" description="Acidic residues" evidence="1">
    <location>
        <begin position="333"/>
        <end position="353"/>
    </location>
</feature>
<sequence>MSSSKSLLQRSRDQRARRSQQAVLETPRPSSPSLDPTSSPNPFTAPSTLTLPLATRTNQLRNFGERALKKIKLDTESEAEFRTYIETSNPEERNAMQFLNTLQVKAFLSKSLQDRVTTWKSSPSLLKNIRKFVWALLLFPNVHWYAGTNENTIIEAMRNSNIPDLPPSDSTECEGLAKDVAREYSVQRSTLKKKIADTLIGKKVDIATLTASLVVHSEHVNATMGLYFRVALIRLHCSQGHSTAEFWQKIDEQLAELRNEGSEELVSALQIVYEDDIEAHGDPAKSEFKTGAAVSSANPKWLRNLHALAPLIQRFSRRQGTKRRRPAEFNLENTEEQDGDRDQDAEKDDDGTEGIDNGGAENDGGAVSGGENNGAASGGESN</sequence>
<protein>
    <submittedName>
        <fullName evidence="2">Uncharacterized protein</fullName>
    </submittedName>
</protein>
<gene>
    <name evidence="2" type="ORF">GGX14DRAFT_573750</name>
</gene>
<feature type="compositionally biased region" description="Low complexity" evidence="1">
    <location>
        <begin position="373"/>
        <end position="382"/>
    </location>
</feature>
<dbReference type="EMBL" id="JARJCW010000074">
    <property type="protein sequence ID" value="KAJ7198188.1"/>
    <property type="molecule type" value="Genomic_DNA"/>
</dbReference>
<dbReference type="AlphaFoldDB" id="A0AAD6UYG2"/>
<reference evidence="2" key="1">
    <citation type="submission" date="2023-03" db="EMBL/GenBank/DDBJ databases">
        <title>Massive genome expansion in bonnet fungi (Mycena s.s.) driven by repeated elements and novel gene families across ecological guilds.</title>
        <authorList>
            <consortium name="Lawrence Berkeley National Laboratory"/>
            <person name="Harder C.B."/>
            <person name="Miyauchi S."/>
            <person name="Viragh M."/>
            <person name="Kuo A."/>
            <person name="Thoen E."/>
            <person name="Andreopoulos B."/>
            <person name="Lu D."/>
            <person name="Skrede I."/>
            <person name="Drula E."/>
            <person name="Henrissat B."/>
            <person name="Morin E."/>
            <person name="Kohler A."/>
            <person name="Barry K."/>
            <person name="LaButti K."/>
            <person name="Morin E."/>
            <person name="Salamov A."/>
            <person name="Lipzen A."/>
            <person name="Mereny Z."/>
            <person name="Hegedus B."/>
            <person name="Baldrian P."/>
            <person name="Stursova M."/>
            <person name="Weitz H."/>
            <person name="Taylor A."/>
            <person name="Grigoriev I.V."/>
            <person name="Nagy L.G."/>
            <person name="Martin F."/>
            <person name="Kauserud H."/>
        </authorList>
    </citation>
    <scope>NUCLEOTIDE SEQUENCE</scope>
    <source>
        <strain evidence="2">9144</strain>
    </source>
</reference>
<dbReference type="Proteomes" id="UP001219525">
    <property type="component" value="Unassembled WGS sequence"/>
</dbReference>
<feature type="region of interest" description="Disordered" evidence="1">
    <location>
        <begin position="1"/>
        <end position="49"/>
    </location>
</feature>
<comment type="caution">
    <text evidence="2">The sequence shown here is derived from an EMBL/GenBank/DDBJ whole genome shotgun (WGS) entry which is preliminary data.</text>
</comment>
<organism evidence="2 3">
    <name type="scientific">Mycena pura</name>
    <dbReference type="NCBI Taxonomy" id="153505"/>
    <lineage>
        <taxon>Eukaryota</taxon>
        <taxon>Fungi</taxon>
        <taxon>Dikarya</taxon>
        <taxon>Basidiomycota</taxon>
        <taxon>Agaricomycotina</taxon>
        <taxon>Agaricomycetes</taxon>
        <taxon>Agaricomycetidae</taxon>
        <taxon>Agaricales</taxon>
        <taxon>Marasmiineae</taxon>
        <taxon>Mycenaceae</taxon>
        <taxon>Mycena</taxon>
    </lineage>
</organism>
<evidence type="ECO:0000256" key="1">
    <source>
        <dbReference type="SAM" id="MobiDB-lite"/>
    </source>
</evidence>
<feature type="compositionally biased region" description="Low complexity" evidence="1">
    <location>
        <begin position="19"/>
        <end position="49"/>
    </location>
</feature>
<name>A0AAD6UYG2_9AGAR</name>
<accession>A0AAD6UYG2</accession>
<proteinExistence type="predicted"/>
<evidence type="ECO:0000313" key="2">
    <source>
        <dbReference type="EMBL" id="KAJ7198188.1"/>
    </source>
</evidence>